<dbReference type="Pfam" id="PF00516">
    <property type="entry name" value="GP120"/>
    <property type="match status" value="1"/>
</dbReference>
<comment type="domain">
    <text evidence="32">Some of the most genetically diverse regions of the viral genome are present in Env. They are called variable regions 1 through 5 (V1 through V5). Coreceptor usage of gp120 is determined mainly by the primary structure of the third variable region (V3) in the outer domain of gp120. The sequence of V3 determines which coreceptor, CCR5 and/or CXCR4 (corresponding to R5/macrophage, X4/T cell and R5X4/T cell and macrophage tropism), is used to trigger the fusion potential of the Env complex, and hence which cells the virus can infect. Binding to CCR5 involves a region adjacent in addition to V3.</text>
</comment>
<feature type="lipid moiety-binding region" description="S-palmitoyl cysteine; by host" evidence="32">
    <location>
        <position position="760"/>
    </location>
</feature>
<evidence type="ECO:0000259" key="34">
    <source>
        <dbReference type="Pfam" id="PF00516"/>
    </source>
</evidence>
<evidence type="ECO:0000256" key="27">
    <source>
        <dbReference type="ARBA" id="ARBA00023157"/>
    </source>
</evidence>
<feature type="transmembrane region" description="Helical" evidence="33">
    <location>
        <begin position="13"/>
        <end position="41"/>
    </location>
</feature>
<evidence type="ECO:0000256" key="11">
    <source>
        <dbReference type="ARBA" id="ARBA00022581"/>
    </source>
</evidence>
<dbReference type="Gene3D" id="1.10.287.210">
    <property type="match status" value="1"/>
</dbReference>
<dbReference type="InterPro" id="IPR000328">
    <property type="entry name" value="GP41-like"/>
</dbReference>
<keyword evidence="8 32" id="KW-1170">Fusion of virus membrane with host endosomal membrane</keyword>
<feature type="region of interest" description="MPER; binding to GalCer" evidence="32">
    <location>
        <begin position="658"/>
        <end position="679"/>
    </location>
</feature>
<dbReference type="GO" id="GO:0005198">
    <property type="term" value="F:structural molecule activity"/>
    <property type="evidence" value="ECO:0007669"/>
    <property type="project" value="UniProtKB-UniRule"/>
</dbReference>
<keyword evidence="19 32" id="KW-1043">Host membrane</keyword>
<keyword evidence="9 32" id="KW-1032">Host cell membrane</keyword>
<comment type="function">
    <text evidence="32">Transmembrane protein gp41: Acts as a class I viral fusion protein. Under the current model, the protein has at least 3 conformational states: pre-fusion native state, pre-hairpin intermediate state, and post-fusion hairpin state. During fusion of viral and target intracellular membranes, the coiled coil regions (heptad repeats) assume a trimer-of-hairpins structure, positioning the fusion peptide in close proximity to the C-terminal region of the ectodomain. The formation of this structure appears to drive apposition and subsequent fusion of viral and target cell membranes. Complete fusion occurs in host cell endosomes and is dynamin-dependent, however some lipid transfer might occur at the plasma membrane. The virus undergoes clathrin-dependent internalization long before endosomal fusion, thus minimizing the surface exposure of conserved viral epitopes during fusion and reducing the efficacy of inhibitors targeting these epitopes. Membranes fusion leads to delivery of the nucleocapsid into the cytoplasm.</text>
</comment>
<comment type="caution">
    <text evidence="32 33">Lacks conserved residue(s) required for the propagation of feature annotation.</text>
</comment>
<comment type="PTM">
    <text evidence="32">Palmitoylation of the transmembrane protein and of Env polyprotein (prior to its proteolytic cleavage) is essential for their association with host cell membrane lipid rafts. Palmitoylation is therefore required for envelope trafficking to classical lipid rafts, but not for viral replication.</text>
</comment>
<evidence type="ECO:0000256" key="16">
    <source>
        <dbReference type="ARBA" id="ARBA00022729"/>
    </source>
</evidence>
<reference evidence="36" key="1">
    <citation type="journal article" date="2013" name="J. Virol.">
        <title>Comparison of viral Env proteins from acute and chronic infections with subtype C human immunodeficiency virus type 1 identifies differences in glycosylation and CCR5 utilization and suggests a new strategy for immunogen design.</title>
        <authorList>
            <person name="Ping L.H."/>
            <person name="Joseph S.B."/>
            <person name="Anderson J.A."/>
            <person name="Abrahams M.R."/>
            <person name="Salazar-Gonzalez J.F."/>
            <person name="Kincer L.P."/>
            <person name="Treurnicht F.K."/>
            <person name="Arney L."/>
            <person name="Ojeda S."/>
            <person name="Zhang M."/>
            <person name="Keys J."/>
            <person name="Potter E.L."/>
            <person name="Chu H."/>
            <person name="Moore P."/>
            <person name="Salazar M.G."/>
            <person name="Iyer S."/>
            <person name="Jabara C."/>
            <person name="Kirchherr J."/>
            <person name="Mapanje C."/>
            <person name="Ngandu N."/>
            <person name="Seoighe C."/>
            <person name="Hoffman I."/>
            <person name="Gao F."/>
            <person name="Tang Y."/>
            <person name="Labranche C."/>
            <person name="Lee B."/>
            <person name="Saville A."/>
            <person name="Vermeulen M."/>
            <person name="Fiscus S."/>
            <person name="Morris L."/>
            <person name="Karim S.A."/>
            <person name="Haynes B.F."/>
            <person name="Shaw G.M."/>
            <person name="Korber B.T."/>
            <person name="Hahn B.H."/>
            <person name="Cohen M.S."/>
            <person name="Montefiori D."/>
            <person name="Williamson C."/>
            <person name="Swanstrom R."/>
        </authorList>
    </citation>
    <scope>NUCLEOTIDE SEQUENCE</scope>
    <source>
        <strain evidence="36">C.x.03.Du123-G7</strain>
    </source>
</reference>
<evidence type="ECO:0000313" key="36">
    <source>
        <dbReference type="EMBL" id="AGV36850.1"/>
    </source>
</evidence>
<dbReference type="InterPro" id="IPR037527">
    <property type="entry name" value="Gp160"/>
</dbReference>
<evidence type="ECO:0000256" key="13">
    <source>
        <dbReference type="ARBA" id="ARBA00022685"/>
    </source>
</evidence>
<dbReference type="GO" id="GO:0019064">
    <property type="term" value="P:fusion of virus membrane with host plasma membrane"/>
    <property type="evidence" value="ECO:0007669"/>
    <property type="project" value="UniProtKB-UniRule"/>
</dbReference>
<dbReference type="GO" id="GO:0052031">
    <property type="term" value="P:symbiont-mediated perturbation of host defense response"/>
    <property type="evidence" value="ECO:0007669"/>
    <property type="project" value="UniProtKB-UniRule"/>
</dbReference>
<dbReference type="GO" id="GO:1903911">
    <property type="term" value="P:positive regulation of receptor clustering"/>
    <property type="evidence" value="ECO:0007669"/>
    <property type="project" value="UniProtKB-UniRule"/>
</dbReference>
<dbReference type="GO" id="GO:0075512">
    <property type="term" value="P:clathrin-dependent endocytosis of virus by host cell"/>
    <property type="evidence" value="ECO:0007669"/>
    <property type="project" value="UniProtKB-UniRule"/>
</dbReference>
<evidence type="ECO:0000256" key="23">
    <source>
        <dbReference type="ARBA" id="ARBA00023046"/>
    </source>
</evidence>
<keyword evidence="16 32" id="KW-0732">Signal</keyword>
<comment type="subunit">
    <text evidence="32">The mature envelope protein (Env) consists of a homotrimer of non-covalently associated gp120-gp41 heterodimers. The resulting complex protrudes from the virus surface as a spike. There seems to be as few as 10 spikes on the average virion. Surface protein gp120 interacts with host CD4, CCR5 and CXCR4. Gp120 also interacts with the C-type lectins CD209/DC-SIGN and CLEC4M/DC-SIGNR (collectively referred to as DC-SIGN(R)). Gp120 and gp41 interact with GalCer. Gp120 interacts with host ITGA4/ITGB7 complex; on CD4+ T-cells, this interaction results in rapid activation of integrin ITGAL/LFA-1, which facilitates efficient cell-to-cell spreading of HIV-1. Gp120 interacts with cell-associated heparan sulfate; this interaction increases virus infectivity on permissive cells and may be involved in infection of CD4- cells.</text>
</comment>
<keyword evidence="13 32" id="KW-0165">Cleavage on pair of basic residues</keyword>
<feature type="transmembrane region" description="Helical" evidence="33">
    <location>
        <begin position="508"/>
        <end position="531"/>
    </location>
</feature>
<comment type="PTM">
    <text evidence="32">Specific enzymatic cleavages in vivo yield mature proteins. Envelope glycoproteins are synthesized as a inactive precursor that is heavily N-glycosylated and processed likely by host cell furin in the Golgi to yield the mature SU and TM proteins. The cleavage site between SU and TM requires the minimal sequence [KR]-X-[KR]-R. About 2 of the 9 disulfide bonds of gp41 are reduced by P4HB/PDI, following binding to CD4 receptor.</text>
</comment>
<dbReference type="Gene3D" id="1.20.5.490">
    <property type="entry name" value="Single helix bin"/>
    <property type="match status" value="1"/>
</dbReference>
<evidence type="ECO:0000256" key="33">
    <source>
        <dbReference type="RuleBase" id="RU363095"/>
    </source>
</evidence>
<evidence type="ECO:0000256" key="28">
    <source>
        <dbReference type="ARBA" id="ARBA00023180"/>
    </source>
</evidence>
<comment type="function">
    <text evidence="32">Envelope glycoprotein gp160: Oligomerizes in the host endoplasmic reticulum into predominantly trimers. In a second time, gp160 transits in the host Golgi, where glycosylation is completed. The precursor is then proteolytically cleaved in the trans-Golgi and thereby activated by cellular furin or furin-like proteases to produce gp120 and gp41.</text>
</comment>
<comment type="domain">
    <text evidence="32">The YXXL motif is involved in determining the exact site of viral release at the surface of infected mononuclear cells and promotes endocytosis. YXXL and di-leucine endocytosis motifs interact directly or indirectly with the clathrin adapter complexes, opperate independently, and their activities are not additive.</text>
</comment>
<keyword evidence="15 32" id="KW-0053">Apoptosis</keyword>
<comment type="function">
    <text evidence="32">Surface protein gp120: Attaches the virus to the host lymphoid cell by binding to the primary receptor CD4. This interaction induces a structural rearrangement creating a high affinity binding site for a chemokine coreceptor like CXCR4 and/or CCR5. Acts as a ligand for CD209/DC-SIGN and CLEC4M/DC-SIGNR, which are respectively found on dendritic cells (DCs), and on endothelial cells of liver sinusoids and lymph node sinuses. These interactions allow capture of viral particles at mucosal surfaces by these cells and subsequent transmission to permissive cells. HIV subverts the migration properties of dendritic cells to gain access to CD4+ T-cells in lymph nodes. Virus transmission to permissive T-cells occurs either in trans (without DCs infection, through viral capture and transmission), or in cis (following DCs productive infection, through the usual CD4-gp120 interaction), thereby inducing a robust infection. In trans infection, bound virions remain infectious over days and it is proposed that they are not degraded, but protected in non-lysosomal acidic organelles within the DCs close to the cell membrane thus contributing to the viral infectious potential during DCs' migration from the periphery to the lymphoid tissues. On arrival at lymphoid tissues, intact virions recycle back to DCs' cell surface allowing virus transmission to CD4+ T-cells.</text>
</comment>
<evidence type="ECO:0000256" key="22">
    <source>
        <dbReference type="ARBA" id="ARBA00022989"/>
    </source>
</evidence>
<keyword evidence="23 32" id="KW-1039">Host endosome</keyword>
<dbReference type="HAMAP" id="MF_04083">
    <property type="entry name" value="HIV_ENV"/>
    <property type="match status" value="1"/>
</dbReference>
<comment type="domain">
    <text evidence="32 33">The 17 amino acids long immunosuppressive region is present in many retroviral envelope proteins. Synthetic peptides derived from this relatively conserved sequence inhibit immune function in vitro and in vivo.</text>
</comment>
<evidence type="ECO:0000256" key="21">
    <source>
        <dbReference type="ARBA" id="ARBA00022890"/>
    </source>
</evidence>
<feature type="chain" id="PRO_5023377243" description="Envelope glycoprotein gp160" evidence="32">
    <location>
        <begin position="32"/>
        <end position="859"/>
    </location>
</feature>
<comment type="subcellular location">
    <molecule>Surface protein gp120</molecule>
    <subcellularLocation>
        <location evidence="32">Virion membrane</location>
        <topology evidence="32">Peripheral membrane protein</topology>
    </subcellularLocation>
    <subcellularLocation>
        <location evidence="32">Host cell membrane</location>
        <topology evidence="32">Peripheral membrane protein</topology>
    </subcellularLocation>
    <subcellularLocation>
        <location evidence="32">Host endosome membrane</location>
        <topology evidence="32">Single-pass type I membrane protein</topology>
    </subcellularLocation>
    <text evidence="32">The surface protein is not anchored to the viral envelope, but associates with the extravirion surface through its binding to TM. It is probably concentrated at the site of budding and incorporated into the virions possibly by contacts between the cytoplasmic tail of Env and the N-terminus of Gag.</text>
</comment>
<comment type="domain">
    <text evidence="32">The CD4-binding region is targeted by the antibody b12.</text>
</comment>
<dbReference type="Gene3D" id="2.170.40.20">
    <property type="entry name" value="Human immunodeficiency virus 1, Gp160, envelope glycoprotein"/>
    <property type="match status" value="2"/>
</dbReference>
<evidence type="ECO:0000256" key="9">
    <source>
        <dbReference type="ARBA" id="ARBA00022511"/>
    </source>
</evidence>
<dbReference type="GO" id="GO:0016020">
    <property type="term" value="C:membrane"/>
    <property type="evidence" value="ECO:0007669"/>
    <property type="project" value="UniProtKB-UniRule"/>
</dbReference>
<feature type="short sequence motif" description="Di-leucine internalization motif" evidence="32">
    <location>
        <begin position="858"/>
        <end position="859"/>
    </location>
</feature>
<evidence type="ECO:0000256" key="7">
    <source>
        <dbReference type="ARBA" id="ARBA00022506"/>
    </source>
</evidence>
<dbReference type="FunFam" id="2.170.40.20:FF:000003">
    <property type="entry name" value="Envelope glycoprotein gp160"/>
    <property type="match status" value="1"/>
</dbReference>
<keyword evidence="10 32" id="KW-1165">Clathrin-mediated endocytosis of virus by host</keyword>
<comment type="miscellaneous">
    <text evidence="32">Inhibitors targeting HIV-1 viral envelope proteins are used as antiretroviral drugs. Attachment of virions to the cell surface via non-specific interactions and CD4 binding can be blocked by inhibitors that include cyanovirin-N, cyclotriazadisulfonamide analogs, PRO 2000, TNX 355 and PRO 542. In addition, BMS 806 can block CD4-induced conformational changes. Env interactions with the coreceptor molecules can be targeted by CCR5 antagonists including SCH-D, maraviroc (UK 427857) and aplaviroc (GW 873140), and the CXCR4 antagonist AMD 070. Fusion of viral and cellular membranes can be inhibited by peptides such as enfuvirtide and tifuvirtide (T 1249). Resistance to inhibitors associated with mutations in Env are observed. Most of the time, single mutations confer only a modest reduction in drug susceptibility. Combination of several mutations is usually required to develop a high-level drug resistance.</text>
</comment>
<evidence type="ECO:0000256" key="12">
    <source>
        <dbReference type="ARBA" id="ARBA00022595"/>
    </source>
</evidence>
<dbReference type="InterPro" id="IPR036377">
    <property type="entry name" value="Gp120_core_sf"/>
</dbReference>
<keyword evidence="30 32" id="KW-0449">Lipoprotein</keyword>
<feature type="site" description="Cleavage; by host furin" evidence="32">
    <location>
        <begin position="507"/>
        <end position="508"/>
    </location>
</feature>
<dbReference type="GO" id="GO:0019082">
    <property type="term" value="P:viral protein processing"/>
    <property type="evidence" value="ECO:0007669"/>
    <property type="project" value="UniProtKB-UniRule"/>
</dbReference>
<keyword evidence="26 32" id="KW-0564">Palmitate</keyword>
<dbReference type="GO" id="GO:0020002">
    <property type="term" value="C:host cell plasma membrane"/>
    <property type="evidence" value="ECO:0007669"/>
    <property type="project" value="UniProtKB-SubCell"/>
</dbReference>
<keyword evidence="11 32" id="KW-0945">Host-virus interaction</keyword>
<evidence type="ECO:0000256" key="4">
    <source>
        <dbReference type="ARBA" id="ARBA00004563"/>
    </source>
</evidence>
<dbReference type="CDD" id="cd09909">
    <property type="entry name" value="HIV-1-like_HR1-HR2"/>
    <property type="match status" value="1"/>
</dbReference>
<evidence type="ECO:0000256" key="32">
    <source>
        <dbReference type="HAMAP-Rule" id="MF_04083"/>
    </source>
</evidence>
<organismHost>
    <name type="scientific">Homo sapiens</name>
    <name type="common">Human</name>
    <dbReference type="NCBI Taxonomy" id="9606"/>
</organismHost>
<protein>
    <recommendedName>
        <fullName evidence="32">Envelope glycoprotein gp160</fullName>
    </recommendedName>
    <alternativeName>
        <fullName evidence="32">Env polyprotein</fullName>
    </alternativeName>
    <component>
        <recommendedName>
            <fullName evidence="32">Surface protein gp120</fullName>
            <shortName evidence="32">SU</shortName>
        </recommendedName>
        <alternativeName>
            <fullName evidence="32">Glycoprotein 120</fullName>
            <shortName evidence="32">gp120</shortName>
        </alternativeName>
    </component>
    <component>
        <recommendedName>
            <fullName evidence="32">Transmembrane protein gp41</fullName>
            <shortName evidence="32">TM</shortName>
        </recommendedName>
        <alternativeName>
            <fullName evidence="32">Glycoprotein 41</fullName>
            <shortName evidence="32">gp41</shortName>
        </alternativeName>
    </component>
</protein>
<keyword evidence="12 32" id="KW-1162">Viral penetration into host cytoplasm</keyword>
<comment type="similarity">
    <text evidence="32">Belongs to the HIV-1 env protein family.</text>
</comment>
<keyword evidence="20 32" id="KW-0261">Viral envelope protein</keyword>
<keyword evidence="14 32" id="KW-0812">Transmembrane</keyword>
<comment type="miscellaneous">
    <text evidence="32">HIV-1 lineages are divided in three main groups, M (for Major), O (for Outlier), and N (for New, or Non-M, Non-O). The vast majority of strains found worldwide belong to the group M. Group O seems to be endemic to and largely confined to Cameroon and neighboring countries in West Central Africa, where these viruses represent a small minority of HIV-1 strains. The group N is represented by a limited number of isolates from Cameroonian persons. The group M is further subdivided in 9 clades or subtypes (A to D, F to H, J and K).</text>
</comment>
<evidence type="ECO:0000256" key="29">
    <source>
        <dbReference type="ARBA" id="ARBA00023280"/>
    </source>
</evidence>
<feature type="disulfide bond" evidence="32">
    <location>
        <begin position="53"/>
        <end position="73"/>
    </location>
</feature>
<evidence type="ECO:0000256" key="30">
    <source>
        <dbReference type="ARBA" id="ARBA00023288"/>
    </source>
</evidence>
<dbReference type="GO" id="GO:0055036">
    <property type="term" value="C:virion membrane"/>
    <property type="evidence" value="ECO:0007669"/>
    <property type="project" value="UniProtKB-SubCell"/>
</dbReference>
<dbReference type="SUPFAM" id="SSF58069">
    <property type="entry name" value="Virus ectodomain"/>
    <property type="match status" value="1"/>
</dbReference>
<evidence type="ECO:0000256" key="24">
    <source>
        <dbReference type="ARBA" id="ARBA00023054"/>
    </source>
</evidence>
<evidence type="ECO:0000256" key="2">
    <source>
        <dbReference type="ARBA" id="ARBA00004433"/>
    </source>
</evidence>
<reference evidence="36" key="2">
    <citation type="submission" date="2013-03" db="EMBL/GenBank/DDBJ databases">
        <authorList>
            <person name="Ping L.-H."/>
            <person name="Joseph S.B."/>
            <person name="Anderson J.A."/>
            <person name="Abrahams M.-R."/>
            <person name="Salazar-Gonzalez J.F."/>
            <person name="Kincer L.P."/>
            <person name="Treurnicht F.K."/>
            <person name="Arney L."/>
            <person name="Ojeda S."/>
            <person name="Zhang M."/>
            <person name="Keys J."/>
            <person name="Potter E.L."/>
            <person name="Chu H."/>
            <person name="Moore P."/>
            <person name="Salazar-Gonzalez M."/>
            <person name="Iyer S."/>
            <person name="Jabara C."/>
            <person name="Kirchherr J."/>
            <person name="Mapanje C."/>
            <person name="Ngandu N."/>
            <person name="Seoighe C."/>
            <person name="Hoffman I."/>
            <person name="Gao F."/>
            <person name="Tang Y."/>
            <person name="Labranche C."/>
            <person name="Lee B."/>
            <person name="Saville A."/>
            <person name="Vermeulen M."/>
            <person name="Fiscus S."/>
            <person name="Morris L."/>
            <person name="Karim S.A."/>
            <person name="Haynes B.F."/>
            <person name="Shaw G.M."/>
            <person name="Korber B.T."/>
            <person name="Hahn B.H."/>
            <person name="Cohen M.S."/>
            <person name="Montefiori D."/>
            <person name="Williamson C."/>
            <person name="Swanstrom R."/>
        </authorList>
    </citation>
    <scope>NUCLEOTIDE SEQUENCE</scope>
    <source>
        <strain evidence="36">C.x.03.Du123-G7</strain>
    </source>
</reference>
<comment type="subcellular location">
    <molecule>Transmembrane protein gp41</molecule>
    <subcellularLocation>
        <location evidence="32">Virion membrane</location>
        <topology evidence="32">Single-pass type I membrane protein</topology>
    </subcellularLocation>
    <subcellularLocation>
        <location evidence="32">Host cell membrane</location>
        <topology evidence="32">Single-pass type I membrane protein</topology>
    </subcellularLocation>
    <subcellularLocation>
        <location evidence="32">Host endosome membrane</location>
        <topology evidence="32">Single-pass type I membrane protein</topology>
    </subcellularLocation>
    <text evidence="32">It is probably concentrated at the site of budding and incorporated into the virions possibly by contacts between the cytoplasmic tail of Env and the N-terminus of Gag.</text>
</comment>
<comment type="domain">
    <text evidence="32">The membrane proximal external region (MPER) present in gp41 is a tryptophan-rich region recognized by the antibodies 2F5, Z13, and 4E10. MPER seems to play a role in fusion.</text>
</comment>
<keyword evidence="28 32" id="KW-0325">Glycoprotein</keyword>
<evidence type="ECO:0000256" key="6">
    <source>
        <dbReference type="ARBA" id="ARBA00004650"/>
    </source>
</evidence>
<proteinExistence type="inferred from homology"/>
<evidence type="ECO:0000256" key="1">
    <source>
        <dbReference type="ARBA" id="ARBA00004402"/>
    </source>
</evidence>
<keyword evidence="31 32" id="KW-1160">Virus entry into host cell</keyword>
<feature type="region of interest" description="Immunosuppression" evidence="32">
    <location>
        <begin position="570"/>
        <end position="588"/>
    </location>
</feature>
<keyword evidence="22 32" id="KW-1133">Transmembrane helix</keyword>
<keyword evidence="21 32" id="KW-1164">Virus endocytosis by host</keyword>
<evidence type="ECO:0000256" key="17">
    <source>
        <dbReference type="ARBA" id="ARBA00022804"/>
    </source>
</evidence>
<evidence type="ECO:0000256" key="20">
    <source>
        <dbReference type="ARBA" id="ARBA00022879"/>
    </source>
</evidence>
<sequence length="859" mass="97144">MRVKGIQRNWPQWWIWGILGFWMIIICRVVGNLWVTVYYGVPVWKEAKTTLFCASDAKAYETEVHNVWATHACVPTDPNPQEIVLENVTENFNMWKNDMVDQMHEDIISIWDQSLKPCVKLTPLCVTLNCTDVEVNATRNGTTTHNNDTDSMNGEIKNCSFDTTTAIRDKTQKVYALFYRPDVVPLSENSSRYILIHCNTSTITQACPKVSFDPIPIHYCAPAGYAILKCNNKTFNGTGPCHNVSTVQCTHGIKPVVSTQLLLNGSLAEKEIIIRSENLTNNAKTIIVHLNESLEIVCTRPNNNTRKSIRIGPGQPFYATNAIIGDIRQAHCNISKANWTTTLERVRGKLREHFPNRTISFKPQPPSGGDLEITTHSFNCRGEFFYCNTTNLFDESKLNINNTSTTTTIITLPCRIKQIVNMWQEVGRAMYAPPVEGNITCKSNITGLLLIRDGGRTNNTTEIFKPEGGNMKDNWRSELYKYKVVEIKPLGVAPTEAKRRVVEREKRAVGIGAVLFGFLGAAGSTMGAASITLTVQARQLLSGIVQQQSNLLRAIEAQQHMLQLTVWGIKQLQARVLAIERYLKDQQLLGLWGCSGKLICTTAVPWNSSWSNKSKTDIWDNMTWMQWDREISNYTDIIYNLLEESQNQQEKNEKDLLALDSWKNLWSWFNITNWLWYIRIFIMIVGGLIGLRIIFGVLSIVKRVRQGYSPLSFQTLTPNPRELDRLGGIEEGGGEQDKDRSIRLVNGFLALAWDDLRSLCLFSYHRLRDFILVAARAVELLGRSSLRGLQRGWEALKYLGNLVQYGGLELKKGAISLFDTIAIAVAEGTDRILEVILRIIRAIRNIPTRIRQGLEAALL</sequence>
<dbReference type="GO" id="GO:1903908">
    <property type="term" value="P:positive regulation of plasma membrane raft polarization"/>
    <property type="evidence" value="ECO:0007669"/>
    <property type="project" value="UniProtKB-UniRule"/>
</dbReference>
<keyword evidence="24 32" id="KW-0175">Coiled coil</keyword>
<feature type="domain" description="Human immunodeficiency virus 1 envelope glycoprotein Gp120" evidence="34">
    <location>
        <begin position="33"/>
        <end position="507"/>
    </location>
</feature>
<feature type="chain" id="PRO_5023377244" description="Transmembrane protein gp41" evidence="32">
    <location>
        <begin position="508"/>
        <end position="859"/>
    </location>
</feature>
<dbReference type="FunFam" id="1.10.287.210:FF:000001">
    <property type="entry name" value="Envelope glycoprotein gp160"/>
    <property type="match status" value="1"/>
</dbReference>
<feature type="topological domain" description="Cytoplasmic" evidence="32">
    <location>
        <begin position="702"/>
        <end position="859"/>
    </location>
</feature>
<organism evidence="36">
    <name type="scientific">Human immunodeficiency virus type 1</name>
    <name type="common">HIV-1</name>
    <dbReference type="NCBI Taxonomy" id="11676"/>
    <lineage>
        <taxon>Viruses</taxon>
        <taxon>Riboviria</taxon>
        <taxon>Pararnavirae</taxon>
        <taxon>Artverviricota</taxon>
        <taxon>Revtraviricetes</taxon>
        <taxon>Ortervirales</taxon>
        <taxon>Retroviridae</taxon>
        <taxon>Orthoretrovirinae</taxon>
        <taxon>Lentivirus</taxon>
        <taxon>Lentivirus humimdef1</taxon>
    </lineage>
</organism>
<evidence type="ECO:0000256" key="14">
    <source>
        <dbReference type="ARBA" id="ARBA00022692"/>
    </source>
</evidence>
<evidence type="ECO:0000256" key="10">
    <source>
        <dbReference type="ARBA" id="ARBA00022570"/>
    </source>
</evidence>
<dbReference type="Pfam" id="PF00517">
    <property type="entry name" value="GP41"/>
    <property type="match status" value="1"/>
</dbReference>
<evidence type="ECO:0000256" key="8">
    <source>
        <dbReference type="ARBA" id="ARBA00022510"/>
    </source>
</evidence>
<feature type="disulfide bond" evidence="32">
    <location>
        <begin position="594"/>
        <end position="600"/>
    </location>
</feature>
<keyword evidence="25 32" id="KW-0472">Membrane</keyword>
<evidence type="ECO:0000256" key="15">
    <source>
        <dbReference type="ARBA" id="ARBA00022703"/>
    </source>
</evidence>
<comment type="PTM">
    <text evidence="32">Highly glycosylated by host. The high number of glycan on the protein is reffered to as 'glycan shield' because it contributes to hide protein sequence from adaptive immune system.</text>
</comment>
<accession>T2CUS2</accession>
<dbReference type="SUPFAM" id="SSF56502">
    <property type="entry name" value="gp120 core"/>
    <property type="match status" value="2"/>
</dbReference>
<keyword evidence="29 32" id="KW-0899">Viral immunoevasion</keyword>
<feature type="transmembrane region" description="Helical" evidence="33">
    <location>
        <begin position="674"/>
        <end position="701"/>
    </location>
</feature>
<dbReference type="GO" id="GO:0044175">
    <property type="term" value="C:host cell endosome membrane"/>
    <property type="evidence" value="ECO:0007669"/>
    <property type="project" value="UniProtKB-SubCell"/>
</dbReference>
<gene>
    <name evidence="32 36" type="primary">env</name>
</gene>
<keyword evidence="17 32" id="KW-1161">Viral attachment to host cell</keyword>
<dbReference type="EMBL" id="KC863269">
    <property type="protein sequence ID" value="AGV36850.1"/>
    <property type="molecule type" value="Genomic_DNA"/>
</dbReference>
<feature type="region of interest" description="V5" evidence="32">
    <location>
        <begin position="457"/>
        <end position="467"/>
    </location>
</feature>
<evidence type="ECO:0000256" key="25">
    <source>
        <dbReference type="ARBA" id="ARBA00023136"/>
    </source>
</evidence>
<feature type="disulfide bond" evidence="32">
    <location>
        <begin position="230"/>
        <end position="241"/>
    </location>
</feature>
<dbReference type="FunFam" id="2.170.40.20:FF:000001">
    <property type="entry name" value="Envelope glycoprotein gp160"/>
    <property type="match status" value="1"/>
</dbReference>
<dbReference type="InterPro" id="IPR000777">
    <property type="entry name" value="HIV1_Gp120"/>
</dbReference>
<comment type="subcellular location">
    <subcellularLocation>
        <location evidence="3">Host cell membrane</location>
        <topology evidence="3">Peripheral membrane protein</topology>
    </subcellularLocation>
    <subcellularLocation>
        <location evidence="1">Host cell membrane</location>
        <topology evidence="1">Single-pass type I membrane protein</topology>
    </subcellularLocation>
    <subcellularLocation>
        <location evidence="2">Host endosome membrane</location>
        <topology evidence="2">Peripheral membrane protein</topology>
    </subcellularLocation>
    <subcellularLocation>
        <location evidence="5">Host endosome membrane</location>
        <topology evidence="5">Single-pass type I membrane protein</topology>
    </subcellularLocation>
    <subcellularLocation>
        <location evidence="6">Virion membrane</location>
        <topology evidence="6">Peripheral membrane protein</topology>
    </subcellularLocation>
    <subcellularLocation>
        <location evidence="4">Virion membrane</location>
        <topology evidence="4">Single-pass type I membrane protein</topology>
    </subcellularLocation>
</comment>
<feature type="short sequence motif" description="YXXL motif; contains endocytosis signal" evidence="32">
    <location>
        <begin position="708"/>
        <end position="711"/>
    </location>
</feature>
<name>T2CUS2_HV1</name>
<feature type="region of interest" description="V2" evidence="32">
    <location>
        <begin position="159"/>
        <end position="198"/>
    </location>
</feature>
<feature type="domain" description="Retroviral envelope protein GP41-like" evidence="35">
    <location>
        <begin position="526"/>
        <end position="717"/>
    </location>
</feature>
<evidence type="ECO:0000256" key="5">
    <source>
        <dbReference type="ARBA" id="ARBA00004578"/>
    </source>
</evidence>
<evidence type="ECO:0000256" key="26">
    <source>
        <dbReference type="ARBA" id="ARBA00023139"/>
    </source>
</evidence>
<keyword evidence="27 32" id="KW-1015">Disulfide bond</keyword>
<dbReference type="GO" id="GO:0019031">
    <property type="term" value="C:viral envelope"/>
    <property type="evidence" value="ECO:0007669"/>
    <property type="project" value="UniProtKB-KW"/>
</dbReference>
<evidence type="ECO:0000256" key="18">
    <source>
        <dbReference type="ARBA" id="ARBA00022844"/>
    </source>
</evidence>
<feature type="region of interest" description="Fusion peptide" evidence="32">
    <location>
        <begin position="508"/>
        <end position="528"/>
    </location>
</feature>
<evidence type="ECO:0000256" key="31">
    <source>
        <dbReference type="ARBA" id="ARBA00023296"/>
    </source>
</evidence>
<keyword evidence="18 32" id="KW-0946">Virion</keyword>
<evidence type="ECO:0000259" key="35">
    <source>
        <dbReference type="Pfam" id="PF00517"/>
    </source>
</evidence>
<dbReference type="GO" id="GO:0039654">
    <property type="term" value="P:fusion of virus membrane with host endosome membrane"/>
    <property type="evidence" value="ECO:0007669"/>
    <property type="project" value="UniProtKB-UniRule"/>
</dbReference>
<feature type="disulfide bond" evidence="32">
    <location>
        <begin position="220"/>
        <end position="249"/>
    </location>
</feature>
<keyword evidence="7 32" id="KW-1168">Fusion of virus membrane with host membrane</keyword>
<dbReference type="GO" id="GO:0019062">
    <property type="term" value="P:virion attachment to host cell"/>
    <property type="evidence" value="ECO:0007669"/>
    <property type="project" value="UniProtKB-UniRule"/>
</dbReference>
<evidence type="ECO:0000256" key="19">
    <source>
        <dbReference type="ARBA" id="ARBA00022870"/>
    </source>
</evidence>
<evidence type="ECO:0000256" key="3">
    <source>
        <dbReference type="ARBA" id="ARBA00004505"/>
    </source>
</evidence>
<feature type="coiled-coil region" evidence="32">
    <location>
        <begin position="629"/>
        <end position="663"/>
    </location>
</feature>